<name>A0A7S3LWC2_9EUKA</name>
<evidence type="ECO:0000313" key="1">
    <source>
        <dbReference type="EMBL" id="CAE0268586.1"/>
    </source>
</evidence>
<dbReference type="EMBL" id="HBIB01047066">
    <property type="protein sequence ID" value="CAE0268586.1"/>
    <property type="molecule type" value="Transcribed_RNA"/>
</dbReference>
<accession>A0A7S3LWC2</accession>
<dbReference type="AlphaFoldDB" id="A0A7S3LWC2"/>
<sequence length="145" mass="16529">MDYILSVRESQVPEKLISSGKKGGKALKFALTREDLDEIEFAISAIASNKLYDASFGKDKINAENKEEEDLNEGAVWLRETFQAFGYGTKPNNYDDNDKSNPFTREVRILLHSITLFPDLMSLQLIDPLIVWRKQKYGSSKHVQV</sequence>
<organism evidence="1">
    <name type="scientific">Palpitomonas bilix</name>
    <dbReference type="NCBI Taxonomy" id="652834"/>
    <lineage>
        <taxon>Eukaryota</taxon>
        <taxon>Eukaryota incertae sedis</taxon>
    </lineage>
</organism>
<protein>
    <submittedName>
        <fullName evidence="1">Uncharacterized protein</fullName>
    </submittedName>
</protein>
<gene>
    <name evidence="1" type="ORF">PBIL07802_LOCUS30936</name>
</gene>
<proteinExistence type="predicted"/>
<reference evidence="1" key="1">
    <citation type="submission" date="2021-01" db="EMBL/GenBank/DDBJ databases">
        <authorList>
            <person name="Corre E."/>
            <person name="Pelletier E."/>
            <person name="Niang G."/>
            <person name="Scheremetjew M."/>
            <person name="Finn R."/>
            <person name="Kale V."/>
            <person name="Holt S."/>
            <person name="Cochrane G."/>
            <person name="Meng A."/>
            <person name="Brown T."/>
            <person name="Cohen L."/>
        </authorList>
    </citation>
    <scope>NUCLEOTIDE SEQUENCE</scope>
    <source>
        <strain evidence="1">NIES-2562</strain>
    </source>
</reference>